<dbReference type="PANTHER" id="PTHR11839:SF18">
    <property type="entry name" value="NUDIX HYDROLASE DOMAIN-CONTAINING PROTEIN"/>
    <property type="match status" value="1"/>
</dbReference>
<comment type="cofactor">
    <cofactor evidence="1">
        <name>Mg(2+)</name>
        <dbReference type="ChEBI" id="CHEBI:18420"/>
    </cofactor>
</comment>
<evidence type="ECO:0000256" key="1">
    <source>
        <dbReference type="ARBA" id="ARBA00001946"/>
    </source>
</evidence>
<dbReference type="AlphaFoldDB" id="A0A0F9EYT4"/>
<dbReference type="InterPro" id="IPR015797">
    <property type="entry name" value="NUDIX_hydrolase-like_dom_sf"/>
</dbReference>
<organism evidence="5">
    <name type="scientific">marine sediment metagenome</name>
    <dbReference type="NCBI Taxonomy" id="412755"/>
    <lineage>
        <taxon>unclassified sequences</taxon>
        <taxon>metagenomes</taxon>
        <taxon>ecological metagenomes</taxon>
    </lineage>
</organism>
<dbReference type="PANTHER" id="PTHR11839">
    <property type="entry name" value="UDP/ADP-SUGAR PYROPHOSPHATASE"/>
    <property type="match status" value="1"/>
</dbReference>
<dbReference type="PROSITE" id="PS51462">
    <property type="entry name" value="NUDIX"/>
    <property type="match status" value="1"/>
</dbReference>
<dbReference type="Pfam" id="PF00293">
    <property type="entry name" value="NUDIX"/>
    <property type="match status" value="1"/>
</dbReference>
<protein>
    <recommendedName>
        <fullName evidence="4">Nudix hydrolase domain-containing protein</fullName>
    </recommendedName>
</protein>
<evidence type="ECO:0000259" key="4">
    <source>
        <dbReference type="PROSITE" id="PS51462"/>
    </source>
</evidence>
<dbReference type="GO" id="GO:0019693">
    <property type="term" value="P:ribose phosphate metabolic process"/>
    <property type="evidence" value="ECO:0007669"/>
    <property type="project" value="TreeGrafter"/>
</dbReference>
<comment type="caution">
    <text evidence="5">The sequence shown here is derived from an EMBL/GenBank/DDBJ whole genome shotgun (WGS) entry which is preliminary data.</text>
</comment>
<feature type="domain" description="Nudix hydrolase" evidence="4">
    <location>
        <begin position="12"/>
        <end position="109"/>
    </location>
</feature>
<proteinExistence type="predicted"/>
<feature type="non-terminal residue" evidence="5">
    <location>
        <position position="1"/>
    </location>
</feature>
<keyword evidence="2" id="KW-0378">Hydrolase</keyword>
<dbReference type="GO" id="GO:0016787">
    <property type="term" value="F:hydrolase activity"/>
    <property type="evidence" value="ECO:0007669"/>
    <property type="project" value="UniProtKB-KW"/>
</dbReference>
<feature type="region of interest" description="Disordered" evidence="3">
    <location>
        <begin position="86"/>
        <end position="109"/>
    </location>
</feature>
<dbReference type="PRINTS" id="PR00502">
    <property type="entry name" value="NUDIXFAMILY"/>
</dbReference>
<dbReference type="InterPro" id="IPR020476">
    <property type="entry name" value="Nudix_hydrolase"/>
</dbReference>
<accession>A0A0F9EYT4</accession>
<evidence type="ECO:0000256" key="3">
    <source>
        <dbReference type="SAM" id="MobiDB-lite"/>
    </source>
</evidence>
<dbReference type="GO" id="GO:0006753">
    <property type="term" value="P:nucleoside phosphate metabolic process"/>
    <property type="evidence" value="ECO:0007669"/>
    <property type="project" value="TreeGrafter"/>
</dbReference>
<dbReference type="EMBL" id="LAZR01025616">
    <property type="protein sequence ID" value="KKL71366.1"/>
    <property type="molecule type" value="Genomic_DNA"/>
</dbReference>
<dbReference type="SUPFAM" id="SSF55811">
    <property type="entry name" value="Nudix"/>
    <property type="match status" value="1"/>
</dbReference>
<evidence type="ECO:0000256" key="2">
    <source>
        <dbReference type="ARBA" id="ARBA00022801"/>
    </source>
</evidence>
<name>A0A0F9EYT4_9ZZZZ</name>
<gene>
    <name evidence="5" type="ORF">LCGC14_2095660</name>
</gene>
<reference evidence="5" key="1">
    <citation type="journal article" date="2015" name="Nature">
        <title>Complex archaea that bridge the gap between prokaryotes and eukaryotes.</title>
        <authorList>
            <person name="Spang A."/>
            <person name="Saw J.H."/>
            <person name="Jorgensen S.L."/>
            <person name="Zaremba-Niedzwiedzka K."/>
            <person name="Martijn J."/>
            <person name="Lind A.E."/>
            <person name="van Eijk R."/>
            <person name="Schleper C."/>
            <person name="Guy L."/>
            <person name="Ettema T.J."/>
        </authorList>
    </citation>
    <scope>NUCLEOTIDE SEQUENCE</scope>
</reference>
<sequence length="109" mass="11732">FVSRKTDPFKDRSPDAVVLVITVDSPEGRRLVVTKEYRVPIGGCEYGFPAGLIDSGMTIEETVKKELKEETGLDLVKIIGKSNTDVSSAGLSALPARASRHGSESGLRK</sequence>
<evidence type="ECO:0000313" key="5">
    <source>
        <dbReference type="EMBL" id="KKL71366.1"/>
    </source>
</evidence>
<dbReference type="Gene3D" id="3.90.79.10">
    <property type="entry name" value="Nucleoside Triphosphate Pyrophosphohydrolase"/>
    <property type="match status" value="1"/>
</dbReference>
<dbReference type="InterPro" id="IPR000086">
    <property type="entry name" value="NUDIX_hydrolase_dom"/>
</dbReference>